<feature type="compositionally biased region" description="Basic and acidic residues" evidence="5">
    <location>
        <begin position="51"/>
        <end position="61"/>
    </location>
</feature>
<feature type="compositionally biased region" description="Pro residues" evidence="5">
    <location>
        <begin position="1620"/>
        <end position="1629"/>
    </location>
</feature>
<organism evidence="8 9">
    <name type="scientific">Geranomyces variabilis</name>
    <dbReference type="NCBI Taxonomy" id="109894"/>
    <lineage>
        <taxon>Eukaryota</taxon>
        <taxon>Fungi</taxon>
        <taxon>Fungi incertae sedis</taxon>
        <taxon>Chytridiomycota</taxon>
        <taxon>Chytridiomycota incertae sedis</taxon>
        <taxon>Chytridiomycetes</taxon>
        <taxon>Spizellomycetales</taxon>
        <taxon>Powellomycetaceae</taxon>
        <taxon>Geranomyces</taxon>
    </lineage>
</organism>
<feature type="domain" description="PIK helical" evidence="7">
    <location>
        <begin position="1315"/>
        <end position="1505"/>
    </location>
</feature>
<proteinExistence type="inferred from homology"/>
<evidence type="ECO:0000256" key="4">
    <source>
        <dbReference type="ARBA" id="ARBA00022777"/>
    </source>
</evidence>
<dbReference type="Proteomes" id="UP001212152">
    <property type="component" value="Unassembled WGS sequence"/>
</dbReference>
<dbReference type="SMART" id="SM00145">
    <property type="entry name" value="PI3Ka"/>
    <property type="match status" value="1"/>
</dbReference>
<feature type="domain" description="PI3K/PI4K catalytic" evidence="6">
    <location>
        <begin position="1626"/>
        <end position="1894"/>
    </location>
</feature>
<dbReference type="CDD" id="cd05167">
    <property type="entry name" value="PI4Kc_III_alpha"/>
    <property type="match status" value="1"/>
</dbReference>
<comment type="similarity">
    <text evidence="1">Belongs to the PI3/PI4-kinase family. Type III PI4K subfamily.</text>
</comment>
<dbReference type="EMBL" id="JADGJQ010000032">
    <property type="protein sequence ID" value="KAJ3177629.1"/>
    <property type="molecule type" value="Genomic_DNA"/>
</dbReference>
<gene>
    <name evidence="8" type="primary">STT4</name>
    <name evidence="8" type="ORF">HDU87_004382</name>
</gene>
<feature type="compositionally biased region" description="Low complexity" evidence="5">
    <location>
        <begin position="21"/>
        <end position="31"/>
    </location>
</feature>
<sequence>MSSLPTPPPSSPPNNTHHHNPSSSAATTTATVFPGDDDPWGDIPSLGIHESYARDGKDEWSPARPRGNNSNSSTHLPAPLLIDIASPPPPPSGKANVLAEGGMNMAASPVQRGGDDPWDLVMSVEKPGGAAPTAAPAAERDSGDLLGLFATPARTPPMSPPRVDHGDFAGFANSSATSLLAATTAANDASSPQEPVVVDDEKERLIRQILTLQSSLSTKLARATTAKAEHAKQHAETLLLQQYMNNLMATSRRMDRENRKNKQAAAAAAAAAVAANGGGVSRGVSGGSSEKVGRKTSWFSRLALDTEFDAIDLLCEAAQGTSPDDALQSVLSISKPGHSADKLDSRKHAAAKRAFFSESVKTALPCSFRPEDLEADLFEKVSQALFSDATRFSSEVVIACLECLKNVSESSDDLRKRSVETYSRFLQYPPPAYVQRVVDDANTRATVRQCASILLYEQLDALKSSELNRAIINKKVDIVRGTAGVEMPQTNGVVDGSHCRRLAQENCVVALSVLVRLVPSEEVSKVLTVAFEGSLSNSRFLAHGVVWEALSNVGLTSGPDIFQLVLSISLNRPGREGAQVRHAMARGAANSAQFAVVYLRHILNSFVDAVTKLGRLSAEGRAELLDMVSMAKTICAGPHIILNDPSIQQLANLFRDFWIGATTSVLESNGTWPAGWVDVLSYIALKTPAFSMSPQARFLDDDLIANSMLRRTFPDDVQARVRSCLGHAFPDHSYAVRSLSFVKCAYLATVRELETMRATKLEPNLQLTYLRNDRLYNDEVYDFLHLIGTEVEIKFIRECAKNREEHAKAIEAHAVQLLFMGASRLPRARAFAASALYRIHREFPFMLWNRRAVHLMLDLVQCLDANAQGSVERKDLLRGKIGGDLNFLDDSDADAASTNYFDMSLQWIASAIKRSSSETMGILQGYMVDLHTNFPELTLGERSDLMTLLGRLCSSQDIACMLLRSVGKHALYYGEVRGMLSGANAVGRDRKLFHDRIARELCKDLRNIINLPRNAVFPVKLHPVLHRAAAMVLLMDKGDDELLELICWTPITVFTPAVMDMAISVWNWLMSARTDLAPRIMGHLVAVWETTAQDRKGLYHASSRSSNPFYAKMTYTPSKPLDKSFHALEAYAIHLNWIRFLLERFKSARVQSEDLVRFYVKLYHIAHENATAISRQWFNREAYFLLLTLGAQIADHLTQNADPTAYIVWSNVIDDAFQWFAAPPMFGKVSQTELDIIMNFYSVVKTFRSGGNNPVILDSPRARFARIAWCAPSPAGRVNLSNARQLLLLLLENEIHRLAAWLNPLDDKKARVPDLPLNAERTSSWLQTLRHAWSINPHVAIQLGSRFSNVEVIRPALDALVHSSPASVLDLPEALPYILVNAEKQVLDPQLRYLLHWTAVPPITAVALLGQQYKMHPWILQYAVRVLEHFPVEHVFFYVPQMVQSLRYDTVGYIEHFILAAAKTSQLFAHQIIWNMNANMYKFDKEGQADAPDSLKPTLERLQSKIIAALSGSAKKFYEREFKFFTEVTSISGKLKPLVESGGSKAEKKAKIDEEMAKIEVEVGVYLPTNPEGIVIDIDKKSGRPMQSHAKAPFMATFQVVNVDEDDQSSITMGLGDVPPAAPPQPPPAAASDAPVDAAGKVAGRAASTRWMQSMFKVGDDCRQDLLALQLISIFKSIFAHAGLDLYVFPYRVVATAPGCGVIEVIPNSTSRDMMGREQVNSLYGWFVANFGKEDSVRFRKAQHEFIKSLAAYSVIMFLLQIKDRHNGNIMFDNSGHTVHIDFGFMLSIAPGGGLLEVAPFKLTHEMVQVLGDDVNSPQYRQFSELVVKAYLACRPHAEQIVQMVSLMMDSGLPCFKGEVTTRKLRERFLSDKTERQAAEFMVNCIKHSHENTRSNLYDKFQYMQNGIPY</sequence>
<dbReference type="EC" id="2.7.1.67" evidence="2"/>
<dbReference type="GO" id="GO:0048015">
    <property type="term" value="P:phosphatidylinositol-mediated signaling"/>
    <property type="evidence" value="ECO:0007669"/>
    <property type="project" value="TreeGrafter"/>
</dbReference>
<dbReference type="PANTHER" id="PTHR10048:SF15">
    <property type="entry name" value="PHOSPHATIDYLINOSITOL 4-KINASE ALPHA"/>
    <property type="match status" value="1"/>
</dbReference>
<evidence type="ECO:0000256" key="2">
    <source>
        <dbReference type="ARBA" id="ARBA00012169"/>
    </source>
</evidence>
<feature type="region of interest" description="Disordered" evidence="5">
    <location>
        <begin position="1"/>
        <end position="116"/>
    </location>
</feature>
<dbReference type="Gene3D" id="3.30.1010.10">
    <property type="entry name" value="Phosphatidylinositol 3-kinase Catalytic Subunit, Chain A, domain 4"/>
    <property type="match status" value="1"/>
</dbReference>
<dbReference type="InterPro" id="IPR042236">
    <property type="entry name" value="PI3K_accessory_sf"/>
</dbReference>
<dbReference type="GO" id="GO:0046854">
    <property type="term" value="P:phosphatidylinositol phosphate biosynthetic process"/>
    <property type="evidence" value="ECO:0007669"/>
    <property type="project" value="InterPro"/>
</dbReference>
<evidence type="ECO:0000256" key="5">
    <source>
        <dbReference type="SAM" id="MobiDB-lite"/>
    </source>
</evidence>
<evidence type="ECO:0000256" key="3">
    <source>
        <dbReference type="ARBA" id="ARBA00022679"/>
    </source>
</evidence>
<dbReference type="InterPro" id="IPR011009">
    <property type="entry name" value="Kinase-like_dom_sf"/>
</dbReference>
<dbReference type="SUPFAM" id="SSF56112">
    <property type="entry name" value="Protein kinase-like (PK-like)"/>
    <property type="match status" value="1"/>
</dbReference>
<dbReference type="InterPro" id="IPR036940">
    <property type="entry name" value="PI3/4_kinase_cat_sf"/>
</dbReference>
<dbReference type="InterPro" id="IPR001263">
    <property type="entry name" value="PI3K_accessory_dom"/>
</dbReference>
<evidence type="ECO:0000256" key="1">
    <source>
        <dbReference type="ARBA" id="ARBA00006209"/>
    </source>
</evidence>
<dbReference type="Pfam" id="PF00454">
    <property type="entry name" value="PI3_PI4_kinase"/>
    <property type="match status" value="1"/>
</dbReference>
<dbReference type="GO" id="GO:0004430">
    <property type="term" value="F:1-phosphatidylinositol 4-kinase activity"/>
    <property type="evidence" value="ECO:0007669"/>
    <property type="project" value="UniProtKB-EC"/>
</dbReference>
<dbReference type="Pfam" id="PF10224">
    <property type="entry name" value="DUF2205"/>
    <property type="match status" value="1"/>
</dbReference>
<dbReference type="InterPro" id="IPR016024">
    <property type="entry name" value="ARM-type_fold"/>
</dbReference>
<dbReference type="FunFam" id="1.10.1070.11:FF:000012">
    <property type="entry name" value="Phosphatidylinositol 4-kinase alpha 1"/>
    <property type="match status" value="1"/>
</dbReference>
<dbReference type="GO" id="GO:0005737">
    <property type="term" value="C:cytoplasm"/>
    <property type="evidence" value="ECO:0007669"/>
    <property type="project" value="TreeGrafter"/>
</dbReference>
<keyword evidence="4 8" id="KW-0418">Kinase</keyword>
<feature type="region of interest" description="Disordered" evidence="5">
    <location>
        <begin position="1609"/>
        <end position="1637"/>
    </location>
</feature>
<dbReference type="Gene3D" id="1.25.40.70">
    <property type="entry name" value="Phosphatidylinositol 3-kinase, accessory domain (PIK)"/>
    <property type="match status" value="1"/>
</dbReference>
<dbReference type="PANTHER" id="PTHR10048">
    <property type="entry name" value="PHOSPHATIDYLINOSITOL KINASE"/>
    <property type="match status" value="1"/>
</dbReference>
<dbReference type="InterPro" id="IPR019357">
    <property type="entry name" value="SCOC"/>
</dbReference>
<dbReference type="PROSITE" id="PS00915">
    <property type="entry name" value="PI3_4_KINASE_1"/>
    <property type="match status" value="1"/>
</dbReference>
<dbReference type="Gene3D" id="1.20.5.170">
    <property type="match status" value="1"/>
</dbReference>
<keyword evidence="3" id="KW-0808">Transferase</keyword>
<dbReference type="InterPro" id="IPR000403">
    <property type="entry name" value="PI3/4_kinase_cat_dom"/>
</dbReference>
<evidence type="ECO:0000313" key="8">
    <source>
        <dbReference type="EMBL" id="KAJ3177629.1"/>
    </source>
</evidence>
<dbReference type="SUPFAM" id="SSF48371">
    <property type="entry name" value="ARM repeat"/>
    <property type="match status" value="1"/>
</dbReference>
<evidence type="ECO:0000259" key="6">
    <source>
        <dbReference type="PROSITE" id="PS50290"/>
    </source>
</evidence>
<dbReference type="Pfam" id="PF19274">
    <property type="entry name" value="PI4K_N"/>
    <property type="match status" value="1"/>
</dbReference>
<dbReference type="PROSITE" id="PS50290">
    <property type="entry name" value="PI3_4_KINASE_3"/>
    <property type="match status" value="1"/>
</dbReference>
<name>A0AAD5XS04_9FUNG</name>
<protein>
    <recommendedName>
        <fullName evidence="2">1-phosphatidylinositol 4-kinase</fullName>
        <ecNumber evidence="2">2.7.1.67</ecNumber>
    </recommendedName>
</protein>
<dbReference type="FunFam" id="1.25.40.70:FF:000011">
    <property type="entry name" value="Phosphatidylinositol 4-kinase alpha"/>
    <property type="match status" value="1"/>
</dbReference>
<dbReference type="InterPro" id="IPR015433">
    <property type="entry name" value="PI3/4_kinase"/>
</dbReference>
<dbReference type="InterPro" id="IPR018936">
    <property type="entry name" value="PI3/4_kinase_CS"/>
</dbReference>
<dbReference type="PROSITE" id="PS51545">
    <property type="entry name" value="PIK_HELICAL"/>
    <property type="match status" value="1"/>
</dbReference>
<dbReference type="GO" id="GO:0005886">
    <property type="term" value="C:plasma membrane"/>
    <property type="evidence" value="ECO:0007669"/>
    <property type="project" value="TreeGrafter"/>
</dbReference>
<dbReference type="InterPro" id="IPR045495">
    <property type="entry name" value="PI4K_N"/>
</dbReference>
<dbReference type="Gene3D" id="1.10.1070.11">
    <property type="entry name" value="Phosphatidylinositol 3-/4-kinase, catalytic domain"/>
    <property type="match status" value="1"/>
</dbReference>
<evidence type="ECO:0000313" key="9">
    <source>
        <dbReference type="Proteomes" id="UP001212152"/>
    </source>
</evidence>
<comment type="caution">
    <text evidence="8">The sequence shown here is derived from an EMBL/GenBank/DDBJ whole genome shotgun (WGS) entry which is preliminary data.</text>
</comment>
<dbReference type="SMART" id="SM00146">
    <property type="entry name" value="PI3Kc"/>
    <property type="match status" value="1"/>
</dbReference>
<feature type="compositionally biased region" description="Pro residues" evidence="5">
    <location>
        <begin position="1"/>
        <end position="12"/>
    </location>
</feature>
<dbReference type="PROSITE" id="PS00916">
    <property type="entry name" value="PI3_4_KINASE_2"/>
    <property type="match status" value="1"/>
</dbReference>
<dbReference type="Pfam" id="PF00613">
    <property type="entry name" value="PI3Ka"/>
    <property type="match status" value="1"/>
</dbReference>
<accession>A0AAD5XS04</accession>
<reference evidence="8" key="1">
    <citation type="submission" date="2020-05" db="EMBL/GenBank/DDBJ databases">
        <title>Phylogenomic resolution of chytrid fungi.</title>
        <authorList>
            <person name="Stajich J.E."/>
            <person name="Amses K."/>
            <person name="Simmons R."/>
            <person name="Seto K."/>
            <person name="Myers J."/>
            <person name="Bonds A."/>
            <person name="Quandt C.A."/>
            <person name="Barry K."/>
            <person name="Liu P."/>
            <person name="Grigoriev I."/>
            <person name="Longcore J.E."/>
            <person name="James T.Y."/>
        </authorList>
    </citation>
    <scope>NUCLEOTIDE SEQUENCE</scope>
    <source>
        <strain evidence="8">JEL0379</strain>
    </source>
</reference>
<keyword evidence="9" id="KW-1185">Reference proteome</keyword>
<evidence type="ECO:0000259" key="7">
    <source>
        <dbReference type="PROSITE" id="PS51545"/>
    </source>
</evidence>